<dbReference type="RefSeq" id="WP_021704822.1">
    <property type="nucleotide sequence ID" value="NZ_BATJ01000005.1"/>
</dbReference>
<sequence length="164" mass="18020">MKKSFLLLSMASLLSAQALSKDISFSNPITILPNEDIQSFELSDLDGDGRQEIVYLTSNGELKYASQGHYIDESSRDLLRSTDWAVDGHTDVTLRFSDSGYLILKMGAGQGTNLRLKDGTFTGSSGRGDHYILIDHISDTEISGKFTCHQFGIYGEVPFTATPE</sequence>
<evidence type="ECO:0008006" key="4">
    <source>
        <dbReference type="Google" id="ProtNLM"/>
    </source>
</evidence>
<proteinExistence type="predicted"/>
<dbReference type="Proteomes" id="UP000016570">
    <property type="component" value="Unassembled WGS sequence"/>
</dbReference>
<protein>
    <recommendedName>
        <fullName evidence="4">VCBS repeat-containing protein</fullName>
    </recommendedName>
</protein>
<gene>
    <name evidence="2" type="ORF">VPR01S_05_01390</name>
</gene>
<feature type="chain" id="PRO_5004640305" description="VCBS repeat-containing protein" evidence="1">
    <location>
        <begin position="19"/>
        <end position="164"/>
    </location>
</feature>
<keyword evidence="3" id="KW-1185">Reference proteome</keyword>
<feature type="signal peptide" evidence="1">
    <location>
        <begin position="1"/>
        <end position="18"/>
    </location>
</feature>
<name>U3BAN6_VIBPR</name>
<dbReference type="EMBL" id="BATJ01000005">
    <property type="protein sequence ID" value="GAD66844.1"/>
    <property type="molecule type" value="Genomic_DNA"/>
</dbReference>
<dbReference type="InterPro" id="IPR028994">
    <property type="entry name" value="Integrin_alpha_N"/>
</dbReference>
<dbReference type="AlphaFoldDB" id="U3BAN6"/>
<dbReference type="SUPFAM" id="SSF69318">
    <property type="entry name" value="Integrin alpha N-terminal domain"/>
    <property type="match status" value="1"/>
</dbReference>
<evidence type="ECO:0000256" key="1">
    <source>
        <dbReference type="SAM" id="SignalP"/>
    </source>
</evidence>
<comment type="caution">
    <text evidence="2">The sequence shown here is derived from an EMBL/GenBank/DDBJ whole genome shotgun (WGS) entry which is preliminary data.</text>
</comment>
<evidence type="ECO:0000313" key="2">
    <source>
        <dbReference type="EMBL" id="GAD66844.1"/>
    </source>
</evidence>
<accession>U3BAN6</accession>
<evidence type="ECO:0000313" key="3">
    <source>
        <dbReference type="Proteomes" id="UP000016570"/>
    </source>
</evidence>
<keyword evidence="1" id="KW-0732">Signal</keyword>
<dbReference type="eggNOG" id="ENOG5031NWI">
    <property type="taxonomic scope" value="Bacteria"/>
</dbReference>
<organism evidence="2 3">
    <name type="scientific">Vibrio proteolyticus NBRC 13287</name>
    <dbReference type="NCBI Taxonomy" id="1219065"/>
    <lineage>
        <taxon>Bacteria</taxon>
        <taxon>Pseudomonadati</taxon>
        <taxon>Pseudomonadota</taxon>
        <taxon>Gammaproteobacteria</taxon>
        <taxon>Vibrionales</taxon>
        <taxon>Vibrionaceae</taxon>
        <taxon>Vibrio</taxon>
    </lineage>
</organism>
<reference evidence="2 3" key="1">
    <citation type="submission" date="2013-09" db="EMBL/GenBank/DDBJ databases">
        <title>Whole genome shotgun sequence of Vibrio proteolyticus NBRC 13287.</title>
        <authorList>
            <person name="Isaki S."/>
            <person name="Hosoyama A."/>
            <person name="Numata M."/>
            <person name="Hashimoto M."/>
            <person name="Hosoyama Y."/>
            <person name="Tsuchikane K."/>
            <person name="Noguchi M."/>
            <person name="Hirakata S."/>
            <person name="Ichikawa N."/>
            <person name="Ohji S."/>
            <person name="Yamazoe A."/>
            <person name="Fujita N."/>
        </authorList>
    </citation>
    <scope>NUCLEOTIDE SEQUENCE [LARGE SCALE GENOMIC DNA]</scope>
    <source>
        <strain evidence="2 3">NBRC 13287</strain>
    </source>
</reference>